<feature type="transmembrane region" description="Helical" evidence="5">
    <location>
        <begin position="397"/>
        <end position="424"/>
    </location>
</feature>
<reference evidence="7 8" key="1">
    <citation type="journal article" date="2014" name="Genome Biol. Evol.">
        <title>The secreted proteins of Achlya hypogyna and Thraustotheca clavata identify the ancestral oomycete secretome and reveal gene acquisitions by horizontal gene transfer.</title>
        <authorList>
            <person name="Misner I."/>
            <person name="Blouin N."/>
            <person name="Leonard G."/>
            <person name="Richards T.A."/>
            <person name="Lane C.E."/>
        </authorList>
    </citation>
    <scope>NUCLEOTIDE SEQUENCE [LARGE SCALE GENOMIC DNA]</scope>
    <source>
        <strain evidence="7 8">ATCC 48635</strain>
    </source>
</reference>
<feature type="transmembrane region" description="Helical" evidence="5">
    <location>
        <begin position="315"/>
        <end position="333"/>
    </location>
</feature>
<dbReference type="Pfam" id="PF00892">
    <property type="entry name" value="EamA"/>
    <property type="match status" value="2"/>
</dbReference>
<comment type="subcellular location">
    <subcellularLocation>
        <location evidence="1">Membrane</location>
        <topology evidence="1">Multi-pass membrane protein</topology>
    </subcellularLocation>
</comment>
<dbReference type="EMBL" id="JNBR01000643">
    <property type="protein sequence ID" value="OQR90279.1"/>
    <property type="molecule type" value="Genomic_DNA"/>
</dbReference>
<evidence type="ECO:0000259" key="6">
    <source>
        <dbReference type="Pfam" id="PF00892"/>
    </source>
</evidence>
<feature type="transmembrane region" description="Helical" evidence="5">
    <location>
        <begin position="94"/>
        <end position="115"/>
    </location>
</feature>
<feature type="transmembrane region" description="Helical" evidence="5">
    <location>
        <begin position="233"/>
        <end position="251"/>
    </location>
</feature>
<dbReference type="OrthoDB" id="306876at2759"/>
<dbReference type="InterPro" id="IPR037185">
    <property type="entry name" value="EmrE-like"/>
</dbReference>
<comment type="caution">
    <text evidence="7">The sequence shown here is derived from an EMBL/GenBank/DDBJ whole genome shotgun (WGS) entry which is preliminary data.</text>
</comment>
<evidence type="ECO:0000313" key="8">
    <source>
        <dbReference type="Proteomes" id="UP000243579"/>
    </source>
</evidence>
<keyword evidence="8" id="KW-1185">Reference proteome</keyword>
<feature type="transmembrane region" description="Helical" evidence="5">
    <location>
        <begin position="610"/>
        <end position="628"/>
    </location>
</feature>
<feature type="transmembrane region" description="Helical" evidence="5">
    <location>
        <begin position="205"/>
        <end position="221"/>
    </location>
</feature>
<dbReference type="InterPro" id="IPR000620">
    <property type="entry name" value="EamA_dom"/>
</dbReference>
<gene>
    <name evidence="7" type="ORF">ACHHYP_05655</name>
</gene>
<evidence type="ECO:0000256" key="3">
    <source>
        <dbReference type="ARBA" id="ARBA00022989"/>
    </source>
</evidence>
<organism evidence="7 8">
    <name type="scientific">Achlya hypogyna</name>
    <name type="common">Oomycete</name>
    <name type="synonym">Protoachlya hypogyna</name>
    <dbReference type="NCBI Taxonomy" id="1202772"/>
    <lineage>
        <taxon>Eukaryota</taxon>
        <taxon>Sar</taxon>
        <taxon>Stramenopiles</taxon>
        <taxon>Oomycota</taxon>
        <taxon>Saprolegniomycetes</taxon>
        <taxon>Saprolegniales</taxon>
        <taxon>Achlyaceae</taxon>
        <taxon>Achlya</taxon>
    </lineage>
</organism>
<feature type="transmembrane region" description="Helical" evidence="5">
    <location>
        <begin position="515"/>
        <end position="543"/>
    </location>
</feature>
<feature type="transmembrane region" description="Helical" evidence="5">
    <location>
        <begin position="637"/>
        <end position="657"/>
    </location>
</feature>
<evidence type="ECO:0000256" key="4">
    <source>
        <dbReference type="ARBA" id="ARBA00023136"/>
    </source>
</evidence>
<feature type="transmembrane region" description="Helical" evidence="5">
    <location>
        <begin position="430"/>
        <end position="450"/>
    </location>
</feature>
<keyword evidence="2 5" id="KW-0812">Transmembrane</keyword>
<dbReference type="PANTHER" id="PTHR22911:SF6">
    <property type="entry name" value="SOLUTE CARRIER FAMILY 35 MEMBER G1"/>
    <property type="match status" value="1"/>
</dbReference>
<protein>
    <submittedName>
        <fullName evidence="7">Drug/Metabolite Transporter (DMT) Superfamily</fullName>
    </submittedName>
</protein>
<feature type="transmembrane region" description="Helical" evidence="5">
    <location>
        <begin position="155"/>
        <end position="174"/>
    </location>
</feature>
<dbReference type="GO" id="GO:0016020">
    <property type="term" value="C:membrane"/>
    <property type="evidence" value="ECO:0007669"/>
    <property type="project" value="UniProtKB-SubCell"/>
</dbReference>
<feature type="transmembrane region" description="Helical" evidence="5">
    <location>
        <begin position="462"/>
        <end position="481"/>
    </location>
</feature>
<feature type="domain" description="EamA" evidence="6">
    <location>
        <begin position="549"/>
        <end position="680"/>
    </location>
</feature>
<feature type="transmembrane region" description="Helical" evidence="5">
    <location>
        <begin position="549"/>
        <end position="568"/>
    </location>
</feature>
<sequence>MAATVEQLKNKLSSVLPTSDPAFETLEDDAEVKADALVATAVPVAPSAPTPEALFLQIKFERVGLLLQVVGSCCVTLVAGMTKHGAKTASVDSMVLWQSFFSLIVGIALQSHFRTPLLGLEGTSRNHVIALGGLQYLVCLISSHAYATFELTDATILLLASSLLTGLLATKVIVQHEHDGLDMACSVGALIALVFVQAPDAASEFVWAIGGACGLGLYYGVLFKLHEAAMLDVYTYMSAVSFVFALGKSVFIRTGPVFQGAVVPVVLMGILRALGQLALLRGYQFEHNPIAAAMVFFKVAWTLLLDSIVVDVIHMHTVMGALVLCVATGILVGKRPRLLIAMAAELGPIHPDMDDEPLLLATDGVVLAPAKRHSKPLRHLRRFAKKRLEFGRDRSKFFGFAMIIGGNVALSLMTVFIKFAAAFLDSDEIVFWRSSTALAMNVGVQLYLGIPILATPAAVRKLLAIRVCIGYIAMTMSFYAYSKMNLSEASVIIFTAPIVTCVLSVCLLGEKLDTVTAVCVLVSFCGVVCVARPAAVFGVSAVASEAPPMAMLCAMLTAVCVGLINILIRMLQDVNTWTLVTYFLLTCMVGSATKIILFGARLFVPTDGQQIANVLAIGFFGCIGQFMITKGLQIEKAGIASVLQYLNMLCVMLWDVTLLGESLHTWSIVGAAIISTSAVAMAYRKSVTKT</sequence>
<name>A0A1V9YWU3_ACHHY</name>
<feature type="transmembrane region" description="Helical" evidence="5">
    <location>
        <begin position="127"/>
        <end position="149"/>
    </location>
</feature>
<evidence type="ECO:0000256" key="1">
    <source>
        <dbReference type="ARBA" id="ARBA00004141"/>
    </source>
</evidence>
<accession>A0A1V9YWU3</accession>
<feature type="transmembrane region" description="Helical" evidence="5">
    <location>
        <begin position="580"/>
        <end position="604"/>
    </location>
</feature>
<feature type="transmembrane region" description="Helical" evidence="5">
    <location>
        <begin position="257"/>
        <end position="278"/>
    </location>
</feature>
<feature type="transmembrane region" description="Helical" evidence="5">
    <location>
        <begin position="663"/>
        <end position="683"/>
    </location>
</feature>
<keyword evidence="4 5" id="KW-0472">Membrane</keyword>
<feature type="domain" description="EamA" evidence="6">
    <location>
        <begin position="398"/>
        <end position="530"/>
    </location>
</feature>
<evidence type="ECO:0000256" key="5">
    <source>
        <dbReference type="SAM" id="Phobius"/>
    </source>
</evidence>
<dbReference type="AlphaFoldDB" id="A0A1V9YWU3"/>
<dbReference type="SUPFAM" id="SSF103481">
    <property type="entry name" value="Multidrug resistance efflux transporter EmrE"/>
    <property type="match status" value="2"/>
</dbReference>
<evidence type="ECO:0000256" key="2">
    <source>
        <dbReference type="ARBA" id="ARBA00022692"/>
    </source>
</evidence>
<keyword evidence="3 5" id="KW-1133">Transmembrane helix</keyword>
<feature type="transmembrane region" description="Helical" evidence="5">
    <location>
        <begin position="63"/>
        <end position="82"/>
    </location>
</feature>
<dbReference type="PANTHER" id="PTHR22911">
    <property type="entry name" value="ACYL-MALONYL CONDENSING ENZYME-RELATED"/>
    <property type="match status" value="1"/>
</dbReference>
<feature type="transmembrane region" description="Helical" evidence="5">
    <location>
        <begin position="181"/>
        <end position="199"/>
    </location>
</feature>
<proteinExistence type="predicted"/>
<evidence type="ECO:0000313" key="7">
    <source>
        <dbReference type="EMBL" id="OQR90279.1"/>
    </source>
</evidence>
<feature type="transmembrane region" description="Helical" evidence="5">
    <location>
        <begin position="487"/>
        <end position="508"/>
    </location>
</feature>
<dbReference type="Proteomes" id="UP000243579">
    <property type="component" value="Unassembled WGS sequence"/>
</dbReference>